<feature type="non-terminal residue" evidence="2">
    <location>
        <position position="1"/>
    </location>
</feature>
<dbReference type="EMBL" id="CAJNOJ010002040">
    <property type="protein sequence ID" value="CAF1556937.1"/>
    <property type="molecule type" value="Genomic_DNA"/>
</dbReference>
<organism evidence="2 3">
    <name type="scientific">Adineta ricciae</name>
    <name type="common">Rotifer</name>
    <dbReference type="NCBI Taxonomy" id="249248"/>
    <lineage>
        <taxon>Eukaryota</taxon>
        <taxon>Metazoa</taxon>
        <taxon>Spiralia</taxon>
        <taxon>Gnathifera</taxon>
        <taxon>Rotifera</taxon>
        <taxon>Eurotatoria</taxon>
        <taxon>Bdelloidea</taxon>
        <taxon>Adinetida</taxon>
        <taxon>Adinetidae</taxon>
        <taxon>Adineta</taxon>
    </lineage>
</organism>
<accession>A0A816HFK9</accession>
<dbReference type="Proteomes" id="UP000663828">
    <property type="component" value="Unassembled WGS sequence"/>
</dbReference>
<proteinExistence type="predicted"/>
<comment type="caution">
    <text evidence="2">The sequence shown here is derived from an EMBL/GenBank/DDBJ whole genome shotgun (WGS) entry which is preliminary data.</text>
</comment>
<sequence>FVHSSYLFGLESHIVQTSINANIVPPGALLSLIQKGLYYTEAELSIGDVSSID</sequence>
<dbReference type="OrthoDB" id="1367865at2759"/>
<dbReference type="AlphaFoldDB" id="A0A816HFK9"/>
<evidence type="ECO:0000313" key="2">
    <source>
        <dbReference type="EMBL" id="CAF1687914.1"/>
    </source>
</evidence>
<evidence type="ECO:0000313" key="3">
    <source>
        <dbReference type="Proteomes" id="UP000663828"/>
    </source>
</evidence>
<dbReference type="Gene3D" id="1.20.960.30">
    <property type="match status" value="1"/>
</dbReference>
<name>A0A816HFK9_ADIRI</name>
<gene>
    <name evidence="1" type="ORF">EDS130_LOCUS46360</name>
    <name evidence="2" type="ORF">XAT740_LOCUS62614</name>
</gene>
<reference evidence="2" key="1">
    <citation type="submission" date="2021-02" db="EMBL/GenBank/DDBJ databases">
        <authorList>
            <person name="Nowell W R."/>
        </authorList>
    </citation>
    <scope>NUCLEOTIDE SEQUENCE</scope>
</reference>
<dbReference type="EMBL" id="CAJNOR010017897">
    <property type="protein sequence ID" value="CAF1687914.1"/>
    <property type="molecule type" value="Genomic_DNA"/>
</dbReference>
<evidence type="ECO:0000313" key="1">
    <source>
        <dbReference type="EMBL" id="CAF1556937.1"/>
    </source>
</evidence>
<dbReference type="Proteomes" id="UP000663852">
    <property type="component" value="Unassembled WGS sequence"/>
</dbReference>
<protein>
    <submittedName>
        <fullName evidence="2">Uncharacterized protein</fullName>
    </submittedName>
</protein>
<keyword evidence="3" id="KW-1185">Reference proteome</keyword>